<keyword evidence="1" id="KW-0175">Coiled coil</keyword>
<accession>A0A9K3D0D8</accession>
<evidence type="ECO:0000313" key="4">
    <source>
        <dbReference type="Proteomes" id="UP000265618"/>
    </source>
</evidence>
<proteinExistence type="predicted"/>
<name>A0A9K3D0D8_9EUKA</name>
<evidence type="ECO:0000256" key="2">
    <source>
        <dbReference type="SAM" id="MobiDB-lite"/>
    </source>
</evidence>
<evidence type="ECO:0000313" key="3">
    <source>
        <dbReference type="EMBL" id="GIQ86763.1"/>
    </source>
</evidence>
<dbReference type="Proteomes" id="UP000265618">
    <property type="component" value="Unassembled WGS sequence"/>
</dbReference>
<keyword evidence="4" id="KW-1185">Reference proteome</keyword>
<feature type="non-terminal residue" evidence="3">
    <location>
        <position position="1"/>
    </location>
</feature>
<reference evidence="3 4" key="1">
    <citation type="journal article" date="2018" name="PLoS ONE">
        <title>The draft genome of Kipferlia bialata reveals reductive genome evolution in fornicate parasites.</title>
        <authorList>
            <person name="Tanifuji G."/>
            <person name="Takabayashi S."/>
            <person name="Kume K."/>
            <person name="Takagi M."/>
            <person name="Nakayama T."/>
            <person name="Kamikawa R."/>
            <person name="Inagaki Y."/>
            <person name="Hashimoto T."/>
        </authorList>
    </citation>
    <scope>NUCLEOTIDE SEQUENCE [LARGE SCALE GENOMIC DNA]</scope>
    <source>
        <strain evidence="3">NY0173</strain>
    </source>
</reference>
<protein>
    <submittedName>
        <fullName evidence="3">Uncharacterized protein</fullName>
    </submittedName>
</protein>
<feature type="coiled-coil region" evidence="1">
    <location>
        <begin position="16"/>
        <end position="43"/>
    </location>
</feature>
<gene>
    <name evidence="3" type="ORF">KIPB_008676</name>
</gene>
<dbReference type="AlphaFoldDB" id="A0A9K3D0D8"/>
<evidence type="ECO:0000256" key="1">
    <source>
        <dbReference type="SAM" id="Coils"/>
    </source>
</evidence>
<organism evidence="3 4">
    <name type="scientific">Kipferlia bialata</name>
    <dbReference type="NCBI Taxonomy" id="797122"/>
    <lineage>
        <taxon>Eukaryota</taxon>
        <taxon>Metamonada</taxon>
        <taxon>Carpediemonas-like organisms</taxon>
        <taxon>Kipferlia</taxon>
    </lineage>
</organism>
<feature type="coiled-coil region" evidence="1">
    <location>
        <begin position="286"/>
        <end position="322"/>
    </location>
</feature>
<comment type="caution">
    <text evidence="3">The sequence shown here is derived from an EMBL/GenBank/DDBJ whole genome shotgun (WGS) entry which is preliminary data.</text>
</comment>
<sequence>HRQKHEMETNTQRVLESRLAALLQDHQAEIARVEEEGRAEIAKAEADARNWASRQRESDLERAAGSNREEVARVRAELERDIAQVRRESEARCANMRERHSREERSSLAEHTDAQERLAAELAEQVSETQEHCAQDVKMARALGDTRATTARAVSSHTVTQAQTQLNTVLSGLAPQAKAMGAQLWQTAEAQLRERLLAVRQSAVKEVDDELKERLRDERQRVSKEANINRQQEISALERAEADRETARAKWAEEMGAVGREKERADALLTKERIERDAIVSATERLAAMELTREREMDELQRETAEARAECEERDRAERERDNMVCGDLTALLLSALEREAHEQQAIATTRTQTTKAVEKQLHAVRERARRTIDQKEAVIRHLTGQAAKLRSEMGALERLLDTS</sequence>
<feature type="region of interest" description="Disordered" evidence="2">
    <location>
        <begin position="46"/>
        <end position="70"/>
    </location>
</feature>
<feature type="coiled-coil region" evidence="1">
    <location>
        <begin position="212"/>
        <end position="250"/>
    </location>
</feature>
<feature type="coiled-coil region" evidence="1">
    <location>
        <begin position="366"/>
        <end position="400"/>
    </location>
</feature>
<dbReference type="EMBL" id="BDIP01002745">
    <property type="protein sequence ID" value="GIQ86763.1"/>
    <property type="molecule type" value="Genomic_DNA"/>
</dbReference>
<feature type="region of interest" description="Disordered" evidence="2">
    <location>
        <begin position="90"/>
        <end position="113"/>
    </location>
</feature>